<feature type="domain" description="HAT C-terminal dimerisation" evidence="1">
    <location>
        <begin position="41"/>
        <end position="81"/>
    </location>
</feature>
<evidence type="ECO:0000313" key="3">
    <source>
        <dbReference type="Proteomes" id="UP000789831"/>
    </source>
</evidence>
<comment type="caution">
    <text evidence="2">The sequence shown here is derived from an EMBL/GenBank/DDBJ whole genome shotgun (WGS) entry which is preliminary data.</text>
</comment>
<dbReference type="AlphaFoldDB" id="A0A9N9ESI4"/>
<proteinExistence type="predicted"/>
<evidence type="ECO:0000259" key="1">
    <source>
        <dbReference type="Pfam" id="PF05699"/>
    </source>
</evidence>
<evidence type="ECO:0000313" key="2">
    <source>
        <dbReference type="EMBL" id="CAG8693092.1"/>
    </source>
</evidence>
<organism evidence="2 3">
    <name type="scientific">Ambispora gerdemannii</name>
    <dbReference type="NCBI Taxonomy" id="144530"/>
    <lineage>
        <taxon>Eukaryota</taxon>
        <taxon>Fungi</taxon>
        <taxon>Fungi incertae sedis</taxon>
        <taxon>Mucoromycota</taxon>
        <taxon>Glomeromycotina</taxon>
        <taxon>Glomeromycetes</taxon>
        <taxon>Archaeosporales</taxon>
        <taxon>Ambisporaceae</taxon>
        <taxon>Ambispora</taxon>
    </lineage>
</organism>
<feature type="non-terminal residue" evidence="2">
    <location>
        <position position="82"/>
    </location>
</feature>
<dbReference type="OrthoDB" id="2443045at2759"/>
<keyword evidence="3" id="KW-1185">Reference proteome</keyword>
<dbReference type="InterPro" id="IPR008906">
    <property type="entry name" value="HATC_C_dom"/>
</dbReference>
<sequence>YKLTKESELLPAPTVAKTSHEFLRNFIISHTSHLDLNEVSTYLSEFETKAESLLWWRANDIQYPTLARVAMDYLAVQATSVP</sequence>
<dbReference type="GO" id="GO:0046983">
    <property type="term" value="F:protein dimerization activity"/>
    <property type="evidence" value="ECO:0007669"/>
    <property type="project" value="InterPro"/>
</dbReference>
<gene>
    <name evidence="2" type="ORF">AGERDE_LOCUS13177</name>
</gene>
<reference evidence="2" key="1">
    <citation type="submission" date="2021-06" db="EMBL/GenBank/DDBJ databases">
        <authorList>
            <person name="Kallberg Y."/>
            <person name="Tangrot J."/>
            <person name="Rosling A."/>
        </authorList>
    </citation>
    <scope>NUCLEOTIDE SEQUENCE</scope>
    <source>
        <strain evidence="2">MT106</strain>
    </source>
</reference>
<dbReference type="EMBL" id="CAJVPL010015316">
    <property type="protein sequence ID" value="CAG8693092.1"/>
    <property type="molecule type" value="Genomic_DNA"/>
</dbReference>
<protein>
    <submittedName>
        <fullName evidence="2">13080_t:CDS:1</fullName>
    </submittedName>
</protein>
<accession>A0A9N9ESI4</accession>
<dbReference type="SUPFAM" id="SSF53098">
    <property type="entry name" value="Ribonuclease H-like"/>
    <property type="match status" value="1"/>
</dbReference>
<dbReference type="InterPro" id="IPR012337">
    <property type="entry name" value="RNaseH-like_sf"/>
</dbReference>
<feature type="non-terminal residue" evidence="2">
    <location>
        <position position="1"/>
    </location>
</feature>
<name>A0A9N9ESI4_9GLOM</name>
<dbReference type="Proteomes" id="UP000789831">
    <property type="component" value="Unassembled WGS sequence"/>
</dbReference>
<dbReference type="Pfam" id="PF05699">
    <property type="entry name" value="Dimer_Tnp_hAT"/>
    <property type="match status" value="1"/>
</dbReference>